<dbReference type="InterPro" id="IPR032820">
    <property type="entry name" value="ATPase_put"/>
</dbReference>
<evidence type="ECO:0008006" key="4">
    <source>
        <dbReference type="Google" id="ProtNLM"/>
    </source>
</evidence>
<gene>
    <name evidence="2" type="ORF">Pme01_04140</name>
</gene>
<keyword evidence="1" id="KW-0472">Membrane</keyword>
<name>A0A8J3T8Y8_9ACTN</name>
<comment type="caution">
    <text evidence="2">The sequence shown here is derived from an EMBL/GenBank/DDBJ whole genome shotgun (WGS) entry which is preliminary data.</text>
</comment>
<reference evidence="2" key="1">
    <citation type="submission" date="2021-01" db="EMBL/GenBank/DDBJ databases">
        <title>Whole genome shotgun sequence of Planosporangium mesophilum NBRC 109066.</title>
        <authorList>
            <person name="Komaki H."/>
            <person name="Tamura T."/>
        </authorList>
    </citation>
    <scope>NUCLEOTIDE SEQUENCE</scope>
    <source>
        <strain evidence="2">NBRC 109066</strain>
    </source>
</reference>
<dbReference type="Pfam" id="PF09527">
    <property type="entry name" value="ATPase_gene1"/>
    <property type="match status" value="1"/>
</dbReference>
<dbReference type="AlphaFoldDB" id="A0A8J3T8Y8"/>
<feature type="transmembrane region" description="Helical" evidence="1">
    <location>
        <begin position="45"/>
        <end position="66"/>
    </location>
</feature>
<keyword evidence="1" id="KW-0812">Transmembrane</keyword>
<organism evidence="2 3">
    <name type="scientific">Planosporangium mesophilum</name>
    <dbReference type="NCBI Taxonomy" id="689768"/>
    <lineage>
        <taxon>Bacteria</taxon>
        <taxon>Bacillati</taxon>
        <taxon>Actinomycetota</taxon>
        <taxon>Actinomycetes</taxon>
        <taxon>Micromonosporales</taxon>
        <taxon>Micromonosporaceae</taxon>
        <taxon>Planosporangium</taxon>
    </lineage>
</organism>
<keyword evidence="3" id="KW-1185">Reference proteome</keyword>
<feature type="transmembrane region" description="Helical" evidence="1">
    <location>
        <begin position="21"/>
        <end position="39"/>
    </location>
</feature>
<proteinExistence type="predicted"/>
<dbReference type="RefSeq" id="WP_168112929.1">
    <property type="nucleotide sequence ID" value="NZ_BOON01000003.1"/>
</dbReference>
<protein>
    <recommendedName>
        <fullName evidence="4">F0F1-ATPase subunit Ca2+/Mg2+ transporter</fullName>
    </recommendedName>
</protein>
<evidence type="ECO:0000313" key="2">
    <source>
        <dbReference type="EMBL" id="GII20817.1"/>
    </source>
</evidence>
<evidence type="ECO:0000256" key="1">
    <source>
        <dbReference type="SAM" id="Phobius"/>
    </source>
</evidence>
<sequence length="71" mass="7269">MSDDQSPQQQGAAGANAGYAALGYLMGGIGIWGFLGWLLDSWLGLPHIGLILGLVVGTAAAIYLIVKRLGA</sequence>
<keyword evidence="1" id="KW-1133">Transmembrane helix</keyword>
<dbReference type="Proteomes" id="UP000599074">
    <property type="component" value="Unassembled WGS sequence"/>
</dbReference>
<dbReference type="EMBL" id="BOON01000003">
    <property type="protein sequence ID" value="GII20817.1"/>
    <property type="molecule type" value="Genomic_DNA"/>
</dbReference>
<accession>A0A8J3T8Y8</accession>
<evidence type="ECO:0000313" key="3">
    <source>
        <dbReference type="Proteomes" id="UP000599074"/>
    </source>
</evidence>